<dbReference type="AlphaFoldDB" id="A0A090ZNS8"/>
<proteinExistence type="predicted"/>
<keyword evidence="2" id="KW-1185">Reference proteome</keyword>
<evidence type="ECO:0000313" key="1">
    <source>
        <dbReference type="EMBL" id="KFN11920.1"/>
    </source>
</evidence>
<dbReference type="EMBL" id="JMQA01000004">
    <property type="protein sequence ID" value="KFN11920.1"/>
    <property type="molecule type" value="Genomic_DNA"/>
</dbReference>
<sequence length="51" mass="6408">MLEATEYYHRGLVTYLKREEYSHYIVNPLQSKRLSQFFHNKRLKIYWKICI</sequence>
<gene>
    <name evidence="1" type="ORF">DJ90_6551</name>
</gene>
<evidence type="ECO:0000313" key="2">
    <source>
        <dbReference type="Proteomes" id="UP000029278"/>
    </source>
</evidence>
<dbReference type="STRING" id="44252.DJ90_6551"/>
<name>A0A090ZNS8_PAEMA</name>
<protein>
    <submittedName>
        <fullName evidence="1">Transposase family protein</fullName>
    </submittedName>
</protein>
<reference evidence="1 2" key="1">
    <citation type="submission" date="2014-04" db="EMBL/GenBank/DDBJ databases">
        <authorList>
            <person name="Bishop-Lilly K.A."/>
            <person name="Broomall S.M."/>
            <person name="Chain P.S."/>
            <person name="Chertkov O."/>
            <person name="Coyne S.R."/>
            <person name="Daligault H.E."/>
            <person name="Davenport K.W."/>
            <person name="Erkkila T."/>
            <person name="Frey K.G."/>
            <person name="Gibbons H.S."/>
            <person name="Gu W."/>
            <person name="Jaissle J."/>
            <person name="Johnson S.L."/>
            <person name="Koroleva G.I."/>
            <person name="Ladner J.T."/>
            <person name="Lo C.-C."/>
            <person name="Minogue T.D."/>
            <person name="Munk C."/>
            <person name="Palacios G.F."/>
            <person name="Redden C.L."/>
            <person name="Rosenzweig C.N."/>
            <person name="Scholz M.B."/>
            <person name="Teshima H."/>
            <person name="Xu Y."/>
        </authorList>
    </citation>
    <scope>NUCLEOTIDE SEQUENCE [LARGE SCALE GENOMIC DNA]</scope>
    <source>
        <strain evidence="1 2">8244</strain>
    </source>
</reference>
<organism evidence="1 2">
    <name type="scientific">Paenibacillus macerans</name>
    <name type="common">Bacillus macerans</name>
    <dbReference type="NCBI Taxonomy" id="44252"/>
    <lineage>
        <taxon>Bacteria</taxon>
        <taxon>Bacillati</taxon>
        <taxon>Bacillota</taxon>
        <taxon>Bacilli</taxon>
        <taxon>Bacillales</taxon>
        <taxon>Paenibacillaceae</taxon>
        <taxon>Paenibacillus</taxon>
    </lineage>
</organism>
<accession>A0A090ZNS8</accession>
<dbReference type="HOGENOM" id="CLU_3101686_0_0_9"/>
<dbReference type="Proteomes" id="UP000029278">
    <property type="component" value="Unassembled WGS sequence"/>
</dbReference>
<comment type="caution">
    <text evidence="1">The sequence shown here is derived from an EMBL/GenBank/DDBJ whole genome shotgun (WGS) entry which is preliminary data.</text>
</comment>